<evidence type="ECO:0000313" key="1">
    <source>
        <dbReference type="EMBL" id="CUP43571.1"/>
    </source>
</evidence>
<gene>
    <name evidence="1" type="ORF">ERS852411_03133</name>
</gene>
<dbReference type="Proteomes" id="UP000095746">
    <property type="component" value="Unassembled WGS sequence"/>
</dbReference>
<name>A0A174N8H5_FLAPL</name>
<dbReference type="AlphaFoldDB" id="A0A174N8H5"/>
<dbReference type="EMBL" id="CYZT01000357">
    <property type="protein sequence ID" value="CUP43571.1"/>
    <property type="molecule type" value="Genomic_DNA"/>
</dbReference>
<protein>
    <submittedName>
        <fullName evidence="1">Uncharacterized protein</fullName>
    </submittedName>
</protein>
<accession>A0A174N8H5</accession>
<evidence type="ECO:0000313" key="2">
    <source>
        <dbReference type="Proteomes" id="UP000095746"/>
    </source>
</evidence>
<reference evidence="1 2" key="1">
    <citation type="submission" date="2015-09" db="EMBL/GenBank/DDBJ databases">
        <authorList>
            <consortium name="Pathogen Informatics"/>
        </authorList>
    </citation>
    <scope>NUCLEOTIDE SEQUENCE [LARGE SCALE GENOMIC DNA]</scope>
    <source>
        <strain evidence="1 2">2789STDY5608854</strain>
    </source>
</reference>
<proteinExistence type="predicted"/>
<organism evidence="1 2">
    <name type="scientific">Flavonifractor plautii</name>
    <name type="common">Fusobacterium plautii</name>
    <dbReference type="NCBI Taxonomy" id="292800"/>
    <lineage>
        <taxon>Bacteria</taxon>
        <taxon>Bacillati</taxon>
        <taxon>Bacillota</taxon>
        <taxon>Clostridia</taxon>
        <taxon>Eubacteriales</taxon>
        <taxon>Oscillospiraceae</taxon>
        <taxon>Flavonifractor</taxon>
    </lineage>
</organism>
<sequence>MSYDLEEMLFLLLSLKHTTSSSFVTEHLSFSGVGALCSEAIREGFIIETRKELKITDKGLAFISETNNKLNRHSIERSIARIPDVYIEKLSADAVYLPEKI</sequence>